<feature type="non-terminal residue" evidence="2">
    <location>
        <position position="1"/>
    </location>
</feature>
<keyword evidence="3" id="KW-1185">Reference proteome</keyword>
<dbReference type="SUPFAM" id="SSF51430">
    <property type="entry name" value="NAD(P)-linked oxidoreductase"/>
    <property type="match status" value="1"/>
</dbReference>
<dbReference type="PROSITE" id="PS00063">
    <property type="entry name" value="ALDOKETO_REDUCTASE_3"/>
    <property type="match status" value="1"/>
</dbReference>
<name>A0ABQ8SAY3_PERAM</name>
<evidence type="ECO:0000313" key="3">
    <source>
        <dbReference type="Proteomes" id="UP001148838"/>
    </source>
</evidence>
<evidence type="ECO:0000313" key="2">
    <source>
        <dbReference type="EMBL" id="KAJ4430905.1"/>
    </source>
</evidence>
<dbReference type="Proteomes" id="UP001148838">
    <property type="component" value="Unassembled WGS sequence"/>
</dbReference>
<protein>
    <recommendedName>
        <fullName evidence="1">NADP-dependent oxidoreductase domain-containing protein</fullName>
    </recommendedName>
</protein>
<dbReference type="PROSITE" id="PS00798">
    <property type="entry name" value="ALDOKETO_REDUCTASE_1"/>
    <property type="match status" value="1"/>
</dbReference>
<feature type="domain" description="NADP-dependent oxidoreductase" evidence="1">
    <location>
        <begin position="4"/>
        <end position="272"/>
    </location>
</feature>
<dbReference type="EMBL" id="JAJSOF020000031">
    <property type="protein sequence ID" value="KAJ4430905.1"/>
    <property type="molecule type" value="Genomic_DNA"/>
</dbReference>
<dbReference type="PRINTS" id="PR00069">
    <property type="entry name" value="ALDKETRDTASE"/>
</dbReference>
<comment type="caution">
    <text evidence="2">The sequence shown here is derived from an EMBL/GenBank/DDBJ whole genome shotgun (WGS) entry which is preliminary data.</text>
</comment>
<dbReference type="PIRSF" id="PIRSF000097">
    <property type="entry name" value="AKR"/>
    <property type="match status" value="1"/>
</dbReference>
<dbReference type="PANTHER" id="PTHR11732">
    <property type="entry name" value="ALDO/KETO REDUCTASE"/>
    <property type="match status" value="1"/>
</dbReference>
<dbReference type="InterPro" id="IPR018170">
    <property type="entry name" value="Aldo/ket_reductase_CS"/>
</dbReference>
<proteinExistence type="predicted"/>
<dbReference type="Pfam" id="PF00248">
    <property type="entry name" value="Aldo_ket_red"/>
    <property type="match status" value="1"/>
</dbReference>
<sequence>ADDPKEVERVVKEAIDVGYRHFDTAMFYKNEKEVGSAIKAKIAEGVVTREEVFVTTKLWNTFHRPDMVVTSLKKSLATLGLQYVDLYLIHWPFAFKEGENGLPKDAKHNLIYSDVDFVDTWKAMEDCVRLRLTRSIGVSNFNSQQIQRILDSSSIKPVVNQVECHPYLNQTKLISFCKERGIVITGYSPFGGPMSIAPLHKGESPEPLKDPKIKELADKYNKSVAQIILRYLIQHGVVPIPKSSNQKRLEENIDVFNFELRPEDVSAMDALNRDKRICDFILHFPY</sequence>
<dbReference type="InterPro" id="IPR023210">
    <property type="entry name" value="NADP_OxRdtase_dom"/>
</dbReference>
<dbReference type="Gene3D" id="3.20.20.100">
    <property type="entry name" value="NADP-dependent oxidoreductase domain"/>
    <property type="match status" value="1"/>
</dbReference>
<gene>
    <name evidence="2" type="ORF">ANN_19497</name>
</gene>
<reference evidence="2 3" key="1">
    <citation type="journal article" date="2022" name="Allergy">
        <title>Genome assembly and annotation of Periplaneta americana reveal a comprehensive cockroach allergen profile.</title>
        <authorList>
            <person name="Wang L."/>
            <person name="Xiong Q."/>
            <person name="Saelim N."/>
            <person name="Wang L."/>
            <person name="Nong W."/>
            <person name="Wan A.T."/>
            <person name="Shi M."/>
            <person name="Liu X."/>
            <person name="Cao Q."/>
            <person name="Hui J.H.L."/>
            <person name="Sookrung N."/>
            <person name="Leung T.F."/>
            <person name="Tungtrongchitr A."/>
            <person name="Tsui S.K.W."/>
        </authorList>
    </citation>
    <scope>NUCLEOTIDE SEQUENCE [LARGE SCALE GENOMIC DNA]</scope>
    <source>
        <strain evidence="2">PWHHKU_190912</strain>
    </source>
</reference>
<dbReference type="InterPro" id="IPR036812">
    <property type="entry name" value="NAD(P)_OxRdtase_dom_sf"/>
</dbReference>
<accession>A0ABQ8SAY3</accession>
<dbReference type="InterPro" id="IPR020471">
    <property type="entry name" value="AKR"/>
</dbReference>
<dbReference type="PROSITE" id="PS00062">
    <property type="entry name" value="ALDOKETO_REDUCTASE_2"/>
    <property type="match status" value="1"/>
</dbReference>
<evidence type="ECO:0000259" key="1">
    <source>
        <dbReference type="Pfam" id="PF00248"/>
    </source>
</evidence>
<organism evidence="2 3">
    <name type="scientific">Periplaneta americana</name>
    <name type="common">American cockroach</name>
    <name type="synonym">Blatta americana</name>
    <dbReference type="NCBI Taxonomy" id="6978"/>
    <lineage>
        <taxon>Eukaryota</taxon>
        <taxon>Metazoa</taxon>
        <taxon>Ecdysozoa</taxon>
        <taxon>Arthropoda</taxon>
        <taxon>Hexapoda</taxon>
        <taxon>Insecta</taxon>
        <taxon>Pterygota</taxon>
        <taxon>Neoptera</taxon>
        <taxon>Polyneoptera</taxon>
        <taxon>Dictyoptera</taxon>
        <taxon>Blattodea</taxon>
        <taxon>Blattoidea</taxon>
        <taxon>Blattidae</taxon>
        <taxon>Blattinae</taxon>
        <taxon>Periplaneta</taxon>
    </lineage>
</organism>